<gene>
    <name evidence="1" type="ORF">RUMOBE_02356</name>
</gene>
<dbReference type="Proteomes" id="UP000006002">
    <property type="component" value="Unassembled WGS sequence"/>
</dbReference>
<accession>A5ZTM7</accession>
<protein>
    <submittedName>
        <fullName evidence="1">Uncharacterized protein</fullName>
    </submittedName>
</protein>
<sequence length="44" mass="5471">MLYYKYVKEKHNKRQAMKENKFFTETFRMEEYGIFSGYGTTVYI</sequence>
<reference evidence="1 2" key="1">
    <citation type="submission" date="2007-03" db="EMBL/GenBank/DDBJ databases">
        <authorList>
            <person name="Fulton L."/>
            <person name="Clifton S."/>
            <person name="Fulton B."/>
            <person name="Xu J."/>
            <person name="Minx P."/>
            <person name="Pepin K.H."/>
            <person name="Johnson M."/>
            <person name="Thiruvilangam P."/>
            <person name="Bhonagiri V."/>
            <person name="Nash W.E."/>
            <person name="Mardis E.R."/>
            <person name="Wilson R.K."/>
        </authorList>
    </citation>
    <scope>NUCLEOTIDE SEQUENCE [LARGE SCALE GENOMIC DNA]</scope>
    <source>
        <strain evidence="1 2">ATCC 29174</strain>
    </source>
</reference>
<evidence type="ECO:0000313" key="2">
    <source>
        <dbReference type="Proteomes" id="UP000006002"/>
    </source>
</evidence>
<organism evidence="1 2">
    <name type="scientific">Blautia obeum ATCC 29174</name>
    <dbReference type="NCBI Taxonomy" id="411459"/>
    <lineage>
        <taxon>Bacteria</taxon>
        <taxon>Bacillati</taxon>
        <taxon>Bacillota</taxon>
        <taxon>Clostridia</taxon>
        <taxon>Lachnospirales</taxon>
        <taxon>Lachnospiraceae</taxon>
        <taxon>Blautia</taxon>
    </lineage>
</organism>
<evidence type="ECO:0000313" key="1">
    <source>
        <dbReference type="EMBL" id="EDM86948.1"/>
    </source>
</evidence>
<dbReference type="HOGENOM" id="CLU_3213109_0_0_9"/>
<dbReference type="EMBL" id="AAVO02000010">
    <property type="protein sequence ID" value="EDM86948.1"/>
    <property type="molecule type" value="Genomic_DNA"/>
</dbReference>
<name>A5ZTM7_9FIRM</name>
<proteinExistence type="predicted"/>
<dbReference type="AlphaFoldDB" id="A5ZTM7"/>
<comment type="caution">
    <text evidence="1">The sequence shown here is derived from an EMBL/GenBank/DDBJ whole genome shotgun (WGS) entry which is preliminary data.</text>
</comment>
<reference evidence="1 2" key="2">
    <citation type="submission" date="2007-04" db="EMBL/GenBank/DDBJ databases">
        <title>Draft genome sequence of Ruminococcus obeum (ATCC 29174).</title>
        <authorList>
            <person name="Sudarsanam P."/>
            <person name="Ley R."/>
            <person name="Guruge J."/>
            <person name="Turnbaugh P.J."/>
            <person name="Mahowald M."/>
            <person name="Liep D."/>
            <person name="Gordon J."/>
        </authorList>
    </citation>
    <scope>NUCLEOTIDE SEQUENCE [LARGE SCALE GENOMIC DNA]</scope>
    <source>
        <strain evidence="1 2">ATCC 29174</strain>
    </source>
</reference>